<accession>A0ABX5XUP9</accession>
<dbReference type="Pfam" id="PF00005">
    <property type="entry name" value="ABC_tran"/>
    <property type="match status" value="1"/>
</dbReference>
<dbReference type="InterPro" id="IPR050093">
    <property type="entry name" value="ABC_SmlMolc_Importer"/>
</dbReference>
<evidence type="ECO:0000256" key="2">
    <source>
        <dbReference type="ARBA" id="ARBA00022741"/>
    </source>
</evidence>
<proteinExistence type="predicted"/>
<dbReference type="GO" id="GO:0005524">
    <property type="term" value="F:ATP binding"/>
    <property type="evidence" value="ECO:0007669"/>
    <property type="project" value="UniProtKB-KW"/>
</dbReference>
<dbReference type="PROSITE" id="PS00211">
    <property type="entry name" value="ABC_TRANSPORTER_1"/>
    <property type="match status" value="1"/>
</dbReference>
<dbReference type="SUPFAM" id="SSF52540">
    <property type="entry name" value="P-loop containing nucleoside triphosphate hydrolases"/>
    <property type="match status" value="1"/>
</dbReference>
<keyword evidence="3 5" id="KW-0067">ATP-binding</keyword>
<evidence type="ECO:0000256" key="3">
    <source>
        <dbReference type="ARBA" id="ARBA00022840"/>
    </source>
</evidence>
<sequence>MIELDDVSIHAGEFSLSGICMQVPRGKYAVLMGRTGRGKTTILESICGLRKITSGRILIDGVDVTTWLPGDRQIGYVPQDLALFPTLTVAQHLAFALRLRKRPQSEIDDRISQLAEVLGIMPLLGRKVDALSGGESQRVALGRALSFRPAVLLLDEPLSALDESTRAEMHELLKRVKTTTGVTTLHVTHSNEEAEVLADQRFELNDGVLTEG</sequence>
<dbReference type="InterPro" id="IPR027417">
    <property type="entry name" value="P-loop_NTPase"/>
</dbReference>
<dbReference type="InterPro" id="IPR003593">
    <property type="entry name" value="AAA+_ATPase"/>
</dbReference>
<dbReference type="InterPro" id="IPR017871">
    <property type="entry name" value="ABC_transporter-like_CS"/>
</dbReference>
<feature type="domain" description="ABC transporter" evidence="4">
    <location>
        <begin position="1"/>
        <end position="212"/>
    </location>
</feature>
<evidence type="ECO:0000313" key="6">
    <source>
        <dbReference type="Proteomes" id="UP000318081"/>
    </source>
</evidence>
<reference evidence="5 6" key="1">
    <citation type="submission" date="2019-02" db="EMBL/GenBank/DDBJ databases">
        <title>Deep-cultivation of Planctomycetes and their phenomic and genomic characterization uncovers novel biology.</title>
        <authorList>
            <person name="Wiegand S."/>
            <person name="Jogler M."/>
            <person name="Boedeker C."/>
            <person name="Pinto D."/>
            <person name="Vollmers J."/>
            <person name="Rivas-Marin E."/>
            <person name="Kohn T."/>
            <person name="Peeters S.H."/>
            <person name="Heuer A."/>
            <person name="Rast P."/>
            <person name="Oberbeckmann S."/>
            <person name="Bunk B."/>
            <person name="Jeske O."/>
            <person name="Meyerdierks A."/>
            <person name="Storesund J.E."/>
            <person name="Kallscheuer N."/>
            <person name="Luecker S."/>
            <person name="Lage O.M."/>
            <person name="Pohl T."/>
            <person name="Merkel B.J."/>
            <person name="Hornburger P."/>
            <person name="Mueller R.-W."/>
            <person name="Bruemmer F."/>
            <person name="Labrenz M."/>
            <person name="Spormann A.M."/>
            <person name="Op den Camp H."/>
            <person name="Overmann J."/>
            <person name="Amann R."/>
            <person name="Jetten M.S.M."/>
            <person name="Mascher T."/>
            <person name="Medema M.H."/>
            <person name="Devos D.P."/>
            <person name="Kaster A.-K."/>
            <person name="Ovreas L."/>
            <person name="Rohde M."/>
            <person name="Galperin M.Y."/>
            <person name="Jogler C."/>
        </authorList>
    </citation>
    <scope>NUCLEOTIDE SEQUENCE [LARGE SCALE GENOMIC DNA]</scope>
    <source>
        <strain evidence="5 6">TBK1r</strain>
    </source>
</reference>
<dbReference type="SMART" id="SM00382">
    <property type="entry name" value="AAA"/>
    <property type="match status" value="1"/>
</dbReference>
<evidence type="ECO:0000313" key="5">
    <source>
        <dbReference type="EMBL" id="QDV83589.1"/>
    </source>
</evidence>
<dbReference type="PANTHER" id="PTHR42781">
    <property type="entry name" value="SPERMIDINE/PUTRESCINE IMPORT ATP-BINDING PROTEIN POTA"/>
    <property type="match status" value="1"/>
</dbReference>
<dbReference type="EMBL" id="CP036432">
    <property type="protein sequence ID" value="QDV83589.1"/>
    <property type="molecule type" value="Genomic_DNA"/>
</dbReference>
<keyword evidence="2" id="KW-0547">Nucleotide-binding</keyword>
<name>A0ABX5XUP9_9BACT</name>
<organism evidence="5 6">
    <name type="scientific">Stieleria magnilauensis</name>
    <dbReference type="NCBI Taxonomy" id="2527963"/>
    <lineage>
        <taxon>Bacteria</taxon>
        <taxon>Pseudomonadati</taxon>
        <taxon>Planctomycetota</taxon>
        <taxon>Planctomycetia</taxon>
        <taxon>Pirellulales</taxon>
        <taxon>Pirellulaceae</taxon>
        <taxon>Stieleria</taxon>
    </lineage>
</organism>
<keyword evidence="6" id="KW-1185">Reference proteome</keyword>
<gene>
    <name evidence="5" type="primary">cysA</name>
    <name evidence="5" type="ORF">TBK1r_25310</name>
</gene>
<evidence type="ECO:0000259" key="4">
    <source>
        <dbReference type="PROSITE" id="PS50893"/>
    </source>
</evidence>
<dbReference type="InterPro" id="IPR003439">
    <property type="entry name" value="ABC_transporter-like_ATP-bd"/>
</dbReference>
<keyword evidence="1" id="KW-0813">Transport</keyword>
<protein>
    <submittedName>
        <fullName evidence="5">Sulfate/thiosulfate import ATP-binding protein CysA</fullName>
    </submittedName>
</protein>
<dbReference type="PROSITE" id="PS50893">
    <property type="entry name" value="ABC_TRANSPORTER_2"/>
    <property type="match status" value="1"/>
</dbReference>
<evidence type="ECO:0000256" key="1">
    <source>
        <dbReference type="ARBA" id="ARBA00022448"/>
    </source>
</evidence>
<dbReference type="RefSeq" id="WP_145210640.1">
    <property type="nucleotide sequence ID" value="NZ_CP036432.1"/>
</dbReference>
<dbReference type="Proteomes" id="UP000318081">
    <property type="component" value="Chromosome"/>
</dbReference>
<dbReference type="PANTHER" id="PTHR42781:SF4">
    <property type="entry name" value="SPERMIDINE_PUTRESCINE IMPORT ATP-BINDING PROTEIN POTA"/>
    <property type="match status" value="1"/>
</dbReference>
<dbReference type="Gene3D" id="3.40.50.300">
    <property type="entry name" value="P-loop containing nucleotide triphosphate hydrolases"/>
    <property type="match status" value="1"/>
</dbReference>